<keyword evidence="3" id="KW-1185">Reference proteome</keyword>
<accession>X6MXE6</accession>
<evidence type="ECO:0000313" key="3">
    <source>
        <dbReference type="Proteomes" id="UP000023152"/>
    </source>
</evidence>
<organism evidence="2 3">
    <name type="scientific">Reticulomyxa filosa</name>
    <dbReference type="NCBI Taxonomy" id="46433"/>
    <lineage>
        <taxon>Eukaryota</taxon>
        <taxon>Sar</taxon>
        <taxon>Rhizaria</taxon>
        <taxon>Retaria</taxon>
        <taxon>Foraminifera</taxon>
        <taxon>Monothalamids</taxon>
        <taxon>Reticulomyxidae</taxon>
        <taxon>Reticulomyxa</taxon>
    </lineage>
</organism>
<evidence type="ECO:0000313" key="2">
    <source>
        <dbReference type="EMBL" id="ETO18700.1"/>
    </source>
</evidence>
<comment type="caution">
    <text evidence="2">The sequence shown here is derived from an EMBL/GenBank/DDBJ whole genome shotgun (WGS) entry which is preliminary data.</text>
</comment>
<evidence type="ECO:0000256" key="1">
    <source>
        <dbReference type="SAM" id="Coils"/>
    </source>
</evidence>
<feature type="coiled-coil region" evidence="1">
    <location>
        <begin position="108"/>
        <end position="135"/>
    </location>
</feature>
<sequence length="174" mass="20442">MKQNVVGDSLLLNGRKNMKKKLREENVERGEQKLHSAGGTKIESPVKTSLPSTKLYLKYIPPNLRERVSQVVEAEVLRRVNEQTDKQFCGSCFFFLKWPNIDKSMRTVRSYVQEIDEQLREAQKTIQELQKSHDEDFATISHQKSSLQVIRAKCNQYKVFFLNQKKKKKTIYIY</sequence>
<proteinExistence type="predicted"/>
<protein>
    <submittedName>
        <fullName evidence="2">Uncharacterized protein</fullName>
    </submittedName>
</protein>
<dbReference type="AlphaFoldDB" id="X6MXE6"/>
<keyword evidence="1" id="KW-0175">Coiled coil</keyword>
<gene>
    <name evidence="2" type="ORF">RFI_18555</name>
</gene>
<feature type="non-terminal residue" evidence="2">
    <location>
        <position position="174"/>
    </location>
</feature>
<dbReference type="Proteomes" id="UP000023152">
    <property type="component" value="Unassembled WGS sequence"/>
</dbReference>
<name>X6MXE6_RETFI</name>
<reference evidence="2 3" key="1">
    <citation type="journal article" date="2013" name="Curr. Biol.">
        <title>The Genome of the Foraminiferan Reticulomyxa filosa.</title>
        <authorList>
            <person name="Glockner G."/>
            <person name="Hulsmann N."/>
            <person name="Schleicher M."/>
            <person name="Noegel A.A."/>
            <person name="Eichinger L."/>
            <person name="Gallinger C."/>
            <person name="Pawlowski J."/>
            <person name="Sierra R."/>
            <person name="Euteneuer U."/>
            <person name="Pillet L."/>
            <person name="Moustafa A."/>
            <person name="Platzer M."/>
            <person name="Groth M."/>
            <person name="Szafranski K."/>
            <person name="Schliwa M."/>
        </authorList>
    </citation>
    <scope>NUCLEOTIDE SEQUENCE [LARGE SCALE GENOMIC DNA]</scope>
</reference>
<dbReference type="EMBL" id="ASPP01014538">
    <property type="protein sequence ID" value="ETO18700.1"/>
    <property type="molecule type" value="Genomic_DNA"/>
</dbReference>